<dbReference type="Gene3D" id="1.10.1220.10">
    <property type="entry name" value="Met repressor-like"/>
    <property type="match status" value="1"/>
</dbReference>
<dbReference type="Pfam" id="PF17723">
    <property type="entry name" value="RHH_8"/>
    <property type="match status" value="1"/>
</dbReference>
<dbReference type="PANTHER" id="PTHR36215">
    <property type="entry name" value="BLL4998 PROTEIN"/>
    <property type="match status" value="1"/>
</dbReference>
<dbReference type="Proteomes" id="UP000673375">
    <property type="component" value="Unassembled WGS sequence"/>
</dbReference>
<proteinExistence type="predicted"/>
<gene>
    <name evidence="1" type="ORF">I6N96_04330</name>
</gene>
<comment type="caution">
    <text evidence="1">The sequence shown here is derived from an EMBL/GenBank/DDBJ whole genome shotgun (WGS) entry which is preliminary data.</text>
</comment>
<evidence type="ECO:0000313" key="2">
    <source>
        <dbReference type="Proteomes" id="UP000673375"/>
    </source>
</evidence>
<organism evidence="1 2">
    <name type="scientific">Enterococcus larvae</name>
    <dbReference type="NCBI Taxonomy" id="2794352"/>
    <lineage>
        <taxon>Bacteria</taxon>
        <taxon>Bacillati</taxon>
        <taxon>Bacillota</taxon>
        <taxon>Bacilli</taxon>
        <taxon>Lactobacillales</taxon>
        <taxon>Enterococcaceae</taxon>
        <taxon>Enterococcus</taxon>
    </lineage>
</organism>
<dbReference type="PANTHER" id="PTHR36215:SF1">
    <property type="entry name" value="BLL4998 PROTEIN"/>
    <property type="match status" value="1"/>
</dbReference>
<dbReference type="InterPro" id="IPR010985">
    <property type="entry name" value="Ribbon_hlx_hlx"/>
</dbReference>
<dbReference type="InterPro" id="IPR013321">
    <property type="entry name" value="Arc_rbn_hlx_hlx"/>
</dbReference>
<name>A0ABS4CGU0_9ENTE</name>
<protein>
    <submittedName>
        <fullName evidence="1">Ribbon-helix-helix protein, CopG family</fullName>
    </submittedName>
</protein>
<evidence type="ECO:0000313" key="1">
    <source>
        <dbReference type="EMBL" id="MBP1045492.1"/>
    </source>
</evidence>
<reference evidence="1 2" key="1">
    <citation type="submission" date="2020-12" db="EMBL/GenBank/DDBJ databases">
        <title>Vagococcus allomyrinae sp. nov. and Enterococcus lavae sp. nov., isolated from the larvae of Allomyrina dichotoma.</title>
        <authorList>
            <person name="Lee S.D."/>
        </authorList>
    </citation>
    <scope>NUCLEOTIDE SEQUENCE [LARGE SCALE GENOMIC DNA]</scope>
    <source>
        <strain evidence="1 2">BWM-S5</strain>
    </source>
</reference>
<accession>A0ABS4CGU0</accession>
<dbReference type="RefSeq" id="WP_209556291.1">
    <property type="nucleotide sequence ID" value="NZ_JAEDXU010000002.1"/>
</dbReference>
<dbReference type="EMBL" id="JAEDXU010000002">
    <property type="protein sequence ID" value="MBP1045492.1"/>
    <property type="molecule type" value="Genomic_DNA"/>
</dbReference>
<dbReference type="InterPro" id="IPR041088">
    <property type="entry name" value="RHH_8"/>
</dbReference>
<keyword evidence="2" id="KW-1185">Reference proteome</keyword>
<dbReference type="CDD" id="cd22231">
    <property type="entry name" value="RHH_NikR_HicB-like"/>
    <property type="match status" value="1"/>
</dbReference>
<dbReference type="SUPFAM" id="SSF47598">
    <property type="entry name" value="Ribbon-helix-helix"/>
    <property type="match status" value="1"/>
</dbReference>
<sequence length="134" mass="15244">MSNETEKLTINLGVVELAQIDVLVEQGIYSNRSDLIRTAVRKQLEVHSERIDQQLLPVSTKKEWTKTVGILSLSKKNLEKLAEDNEKISVSVIGMLIIDQKVNRELFEKTVDDVLIRGKLVASDEIKELVREMN</sequence>